<reference evidence="1" key="1">
    <citation type="submission" date="2023-06" db="EMBL/GenBank/DDBJ databases">
        <authorList>
            <consortium name="Lawrence Berkeley National Laboratory"/>
            <person name="Ahrendt S."/>
            <person name="Sahu N."/>
            <person name="Indic B."/>
            <person name="Wong-Bajracharya J."/>
            <person name="Merenyi Z."/>
            <person name="Ke H.-M."/>
            <person name="Monk M."/>
            <person name="Kocsube S."/>
            <person name="Drula E."/>
            <person name="Lipzen A."/>
            <person name="Balint B."/>
            <person name="Henrissat B."/>
            <person name="Andreopoulos B."/>
            <person name="Martin F.M."/>
            <person name="Harder C.B."/>
            <person name="Rigling D."/>
            <person name="Ford K.L."/>
            <person name="Foster G.D."/>
            <person name="Pangilinan J."/>
            <person name="Papanicolaou A."/>
            <person name="Barry K."/>
            <person name="LaButti K."/>
            <person name="Viragh M."/>
            <person name="Koriabine M."/>
            <person name="Yan M."/>
            <person name="Riley R."/>
            <person name="Champramary S."/>
            <person name="Plett K.L."/>
            <person name="Tsai I.J."/>
            <person name="Slot J."/>
            <person name="Sipos G."/>
            <person name="Plett J."/>
            <person name="Nagy L.G."/>
            <person name="Grigoriev I.V."/>
        </authorList>
    </citation>
    <scope>NUCLEOTIDE SEQUENCE</scope>
    <source>
        <strain evidence="1">HWK02</strain>
    </source>
</reference>
<name>A0AA39PHD2_9AGAR</name>
<keyword evidence="2" id="KW-1185">Reference proteome</keyword>
<proteinExistence type="predicted"/>
<evidence type="ECO:0000313" key="1">
    <source>
        <dbReference type="EMBL" id="KAK0484119.1"/>
    </source>
</evidence>
<gene>
    <name evidence="1" type="ORF">EDD18DRAFT_1112171</name>
</gene>
<organism evidence="1 2">
    <name type="scientific">Armillaria luteobubalina</name>
    <dbReference type="NCBI Taxonomy" id="153913"/>
    <lineage>
        <taxon>Eukaryota</taxon>
        <taxon>Fungi</taxon>
        <taxon>Dikarya</taxon>
        <taxon>Basidiomycota</taxon>
        <taxon>Agaricomycotina</taxon>
        <taxon>Agaricomycetes</taxon>
        <taxon>Agaricomycetidae</taxon>
        <taxon>Agaricales</taxon>
        <taxon>Marasmiineae</taxon>
        <taxon>Physalacriaceae</taxon>
        <taxon>Armillaria</taxon>
    </lineage>
</organism>
<evidence type="ECO:0000313" key="2">
    <source>
        <dbReference type="Proteomes" id="UP001175228"/>
    </source>
</evidence>
<comment type="caution">
    <text evidence="1">The sequence shown here is derived from an EMBL/GenBank/DDBJ whole genome shotgun (WGS) entry which is preliminary data.</text>
</comment>
<dbReference type="AlphaFoldDB" id="A0AA39PHD2"/>
<dbReference type="Proteomes" id="UP001175228">
    <property type="component" value="Unassembled WGS sequence"/>
</dbReference>
<accession>A0AA39PHD2</accession>
<protein>
    <submittedName>
        <fullName evidence="1">Uncharacterized protein</fullName>
    </submittedName>
</protein>
<dbReference type="EMBL" id="JAUEPU010000059">
    <property type="protein sequence ID" value="KAK0484119.1"/>
    <property type="molecule type" value="Genomic_DNA"/>
</dbReference>
<sequence length="103" mass="12310">MFRSCFKSPYRLRQASQIPSFYQYLNFLLLDYKSVCLTIPLSIIWRLEWLNARARVQVRMWWYMPISGVPMLMVQVANTALIEHIAFVIDDAKDDVDEDEDFR</sequence>